<dbReference type="Proteomes" id="UP000621560">
    <property type="component" value="Unassembled WGS sequence"/>
</dbReference>
<reference evidence="3" key="1">
    <citation type="submission" date="2020-09" db="EMBL/GenBank/DDBJ databases">
        <title>A novel bacterium of genus Paenibacillus, isolated from South China Sea.</title>
        <authorList>
            <person name="Huang H."/>
            <person name="Mo K."/>
            <person name="Hu Y."/>
        </authorList>
    </citation>
    <scope>NUCLEOTIDE SEQUENCE</scope>
    <source>
        <strain evidence="3">IB182496</strain>
    </source>
</reference>
<organism evidence="3 4">
    <name type="scientific">Paenibacillus sabuli</name>
    <dbReference type="NCBI Taxonomy" id="2772509"/>
    <lineage>
        <taxon>Bacteria</taxon>
        <taxon>Bacillati</taxon>
        <taxon>Bacillota</taxon>
        <taxon>Bacilli</taxon>
        <taxon>Bacillales</taxon>
        <taxon>Paenibacillaceae</taxon>
        <taxon>Paenibacillus</taxon>
    </lineage>
</organism>
<evidence type="ECO:0000256" key="2">
    <source>
        <dbReference type="SAM" id="Phobius"/>
    </source>
</evidence>
<protein>
    <recommendedName>
        <fullName evidence="5">DUF2802 domain-containing protein</fullName>
    </recommendedName>
</protein>
<evidence type="ECO:0000313" key="4">
    <source>
        <dbReference type="Proteomes" id="UP000621560"/>
    </source>
</evidence>
<evidence type="ECO:0000256" key="1">
    <source>
        <dbReference type="SAM" id="MobiDB-lite"/>
    </source>
</evidence>
<dbReference type="EMBL" id="JACXIZ010000014">
    <property type="protein sequence ID" value="MBD2845259.1"/>
    <property type="molecule type" value="Genomic_DNA"/>
</dbReference>
<dbReference type="RefSeq" id="WP_190916676.1">
    <property type="nucleotide sequence ID" value="NZ_JACXIZ010000014.1"/>
</dbReference>
<keyword evidence="2" id="KW-0812">Transmembrane</keyword>
<evidence type="ECO:0008006" key="5">
    <source>
        <dbReference type="Google" id="ProtNLM"/>
    </source>
</evidence>
<keyword evidence="2" id="KW-1133">Transmembrane helix</keyword>
<evidence type="ECO:0000313" key="3">
    <source>
        <dbReference type="EMBL" id="MBD2845259.1"/>
    </source>
</evidence>
<proteinExistence type="predicted"/>
<dbReference type="AlphaFoldDB" id="A0A927BTJ4"/>
<feature type="transmembrane region" description="Helical" evidence="2">
    <location>
        <begin position="6"/>
        <end position="22"/>
    </location>
</feature>
<accession>A0A927BTJ4</accession>
<gene>
    <name evidence="3" type="ORF">IDH44_08655</name>
</gene>
<sequence length="202" mass="22080">MDEPWIYIVLLGAFAIVCALLLPRRKPAEAASAGLSEMEMALEHFMETMESDNRKLVDNVTHAQQKWRDDLEAKERQVERLSARCDALEEGVARLQEQLAERSRAASDRARGSGGLSTAEASGARAGSRSEEEHNSGAGVPSGSEAVSAEAGDSSISARYSELLSWHAEGKSIEYIAKKSGMHKGEVMLILQLSKQEERHRA</sequence>
<feature type="region of interest" description="Disordered" evidence="1">
    <location>
        <begin position="103"/>
        <end position="150"/>
    </location>
</feature>
<feature type="compositionally biased region" description="Low complexity" evidence="1">
    <location>
        <begin position="117"/>
        <end position="127"/>
    </location>
</feature>
<keyword evidence="4" id="KW-1185">Reference proteome</keyword>
<comment type="caution">
    <text evidence="3">The sequence shown here is derived from an EMBL/GenBank/DDBJ whole genome shotgun (WGS) entry which is preliminary data.</text>
</comment>
<name>A0A927BTJ4_9BACL</name>
<keyword evidence="2" id="KW-0472">Membrane</keyword>